<evidence type="ECO:0000313" key="1">
    <source>
        <dbReference type="EMBL" id="SJL13620.1"/>
    </source>
</evidence>
<accession>A0A284RXZ0</accession>
<name>A0A284RXZ0_ARMOS</name>
<evidence type="ECO:0000313" key="2">
    <source>
        <dbReference type="Proteomes" id="UP000219338"/>
    </source>
</evidence>
<dbReference type="AlphaFoldDB" id="A0A284RXZ0"/>
<proteinExistence type="predicted"/>
<keyword evidence="2" id="KW-1185">Reference proteome</keyword>
<gene>
    <name evidence="1" type="ORF">ARMOST_17066</name>
</gene>
<reference evidence="2" key="1">
    <citation type="journal article" date="2017" name="Nat. Ecol. Evol.">
        <title>Genome expansion and lineage-specific genetic innovations in the forest pathogenic fungi Armillaria.</title>
        <authorList>
            <person name="Sipos G."/>
            <person name="Prasanna A.N."/>
            <person name="Walter M.C."/>
            <person name="O'Connor E."/>
            <person name="Balint B."/>
            <person name="Krizsan K."/>
            <person name="Kiss B."/>
            <person name="Hess J."/>
            <person name="Varga T."/>
            <person name="Slot J."/>
            <person name="Riley R."/>
            <person name="Boka B."/>
            <person name="Rigling D."/>
            <person name="Barry K."/>
            <person name="Lee J."/>
            <person name="Mihaltcheva S."/>
            <person name="LaButti K."/>
            <person name="Lipzen A."/>
            <person name="Waldron R."/>
            <person name="Moloney N.M."/>
            <person name="Sperisen C."/>
            <person name="Kredics L."/>
            <person name="Vagvoelgyi C."/>
            <person name="Patrignani A."/>
            <person name="Fitzpatrick D."/>
            <person name="Nagy I."/>
            <person name="Doyle S."/>
            <person name="Anderson J.B."/>
            <person name="Grigoriev I.V."/>
            <person name="Gueldener U."/>
            <person name="Muensterkoetter M."/>
            <person name="Nagy L.G."/>
        </authorList>
    </citation>
    <scope>NUCLEOTIDE SEQUENCE [LARGE SCALE GENOMIC DNA]</scope>
    <source>
        <strain evidence="2">C18/9</strain>
    </source>
</reference>
<dbReference type="EMBL" id="FUEG01000020">
    <property type="protein sequence ID" value="SJL13620.1"/>
    <property type="molecule type" value="Genomic_DNA"/>
</dbReference>
<sequence length="84" mass="9210">MPDQLALEQYGRATTRVQFACLSWCSTYDSSVNATTLDCCAVYTLCHDKMHASIEGWPGKGGRRSNVTLILNIASKHLSNSMSP</sequence>
<protein>
    <submittedName>
        <fullName evidence="1">Uncharacterized protein</fullName>
    </submittedName>
</protein>
<dbReference type="Proteomes" id="UP000219338">
    <property type="component" value="Unassembled WGS sequence"/>
</dbReference>
<organism evidence="1 2">
    <name type="scientific">Armillaria ostoyae</name>
    <name type="common">Armillaria root rot fungus</name>
    <dbReference type="NCBI Taxonomy" id="47428"/>
    <lineage>
        <taxon>Eukaryota</taxon>
        <taxon>Fungi</taxon>
        <taxon>Dikarya</taxon>
        <taxon>Basidiomycota</taxon>
        <taxon>Agaricomycotina</taxon>
        <taxon>Agaricomycetes</taxon>
        <taxon>Agaricomycetidae</taxon>
        <taxon>Agaricales</taxon>
        <taxon>Marasmiineae</taxon>
        <taxon>Physalacriaceae</taxon>
        <taxon>Armillaria</taxon>
    </lineage>
</organism>